<organism evidence="1 2">
    <name type="scientific">Kerstersia gyiorum</name>
    <dbReference type="NCBI Taxonomy" id="206506"/>
    <lineage>
        <taxon>Bacteria</taxon>
        <taxon>Pseudomonadati</taxon>
        <taxon>Pseudomonadota</taxon>
        <taxon>Betaproteobacteria</taxon>
        <taxon>Burkholderiales</taxon>
        <taxon>Alcaligenaceae</taxon>
        <taxon>Kerstersia</taxon>
    </lineage>
</organism>
<proteinExistence type="predicted"/>
<accession>A0A4Q7MYX6</accession>
<reference evidence="1 2" key="1">
    <citation type="submission" date="2019-02" db="EMBL/GenBank/DDBJ databases">
        <title>Genomic Encyclopedia of Type Strains, Phase IV (KMG-IV): sequencing the most valuable type-strain genomes for metagenomic binning, comparative biology and taxonomic classification.</title>
        <authorList>
            <person name="Goeker M."/>
        </authorList>
    </citation>
    <scope>NUCLEOTIDE SEQUENCE [LARGE SCALE GENOMIC DNA]</scope>
    <source>
        <strain evidence="1 2">DSM 16618</strain>
    </source>
</reference>
<dbReference type="EMBL" id="SGWZ01000001">
    <property type="protein sequence ID" value="RZS74054.1"/>
    <property type="molecule type" value="Genomic_DNA"/>
</dbReference>
<dbReference type="Proteomes" id="UP000292039">
    <property type="component" value="Unassembled WGS sequence"/>
</dbReference>
<sequence length="150" mass="16341">MNRLSQNELIGVVAIQSALDNLEDQHLSLAKAMLILPLAFDKAVRSILKRKNSVVLSAKDLLVSNPSSFITIRSRYEDLTITSLNAIILAQEMGVAALTGNNLTLKKKIFFQGESEIGKIASDILASGPNLGVILSESTADLYQIFRIEL</sequence>
<protein>
    <submittedName>
        <fullName evidence="1">Uncharacterized protein</fullName>
    </submittedName>
</protein>
<dbReference type="RefSeq" id="WP_130486718.1">
    <property type="nucleotide sequence ID" value="NZ_CBCSEB010000026.1"/>
</dbReference>
<gene>
    <name evidence="1" type="ORF">EV679_1264</name>
</gene>
<evidence type="ECO:0000313" key="2">
    <source>
        <dbReference type="Proteomes" id="UP000292039"/>
    </source>
</evidence>
<dbReference type="Pfam" id="PF20131">
    <property type="entry name" value="MC3"/>
    <property type="match status" value="1"/>
</dbReference>
<name>A0A4Q7MYX6_9BURK</name>
<comment type="caution">
    <text evidence="1">The sequence shown here is derived from an EMBL/GenBank/DDBJ whole genome shotgun (WGS) entry which is preliminary data.</text>
</comment>
<dbReference type="InterPro" id="IPR045390">
    <property type="entry name" value="ABC-3C_MC3"/>
</dbReference>
<evidence type="ECO:0000313" key="1">
    <source>
        <dbReference type="EMBL" id="RZS74054.1"/>
    </source>
</evidence>
<dbReference type="AlphaFoldDB" id="A0A4Q7MYX6"/>